<evidence type="ECO:0000313" key="14">
    <source>
        <dbReference type="EMBL" id="MBT8551478.1"/>
    </source>
</evidence>
<dbReference type="AlphaFoldDB" id="A0A2Z4JU62"/>
<feature type="transmembrane region" description="Helical" evidence="10">
    <location>
        <begin position="179"/>
        <end position="200"/>
    </location>
</feature>
<dbReference type="Proteomes" id="UP000783102">
    <property type="component" value="Unassembled WGS sequence"/>
</dbReference>
<keyword evidence="3" id="KW-0050">Antiport</keyword>
<evidence type="ECO:0000256" key="8">
    <source>
        <dbReference type="ARBA" id="ARBA00023065"/>
    </source>
</evidence>
<reference evidence="14" key="3">
    <citation type="journal article" date="2021" name="Genome Biol. Evol.">
        <title>Continental-Scale Gene Flow Prevents Allopatric Divergence of Pelagic Freshwater Bacteria.</title>
        <authorList>
            <person name="Hoetzinger M."/>
            <person name="Pitt A."/>
            <person name="Huemer A."/>
            <person name="Hahn M.W."/>
        </authorList>
    </citation>
    <scope>NUCLEOTIDE SEQUENCE</scope>
    <source>
        <strain evidence="15">AP-YLGG-20-G6</strain>
        <strain evidence="14">SM1-W8</strain>
    </source>
</reference>
<dbReference type="GO" id="GO:0015297">
    <property type="term" value="F:antiporter activity"/>
    <property type="evidence" value="ECO:0007669"/>
    <property type="project" value="UniProtKB-KW"/>
</dbReference>
<evidence type="ECO:0000313" key="16">
    <source>
        <dbReference type="Proteomes" id="UP000248592"/>
    </source>
</evidence>
<feature type="transmembrane region" description="Helical" evidence="10">
    <location>
        <begin position="357"/>
        <end position="377"/>
    </location>
</feature>
<dbReference type="Proteomes" id="UP000762271">
    <property type="component" value="Unassembled WGS sequence"/>
</dbReference>
<reference evidence="13" key="2">
    <citation type="journal article" date="2019" name="Int. J. Syst. Evol. Microbiol.">
        <title>Polynucleobacter paneuropaeus sp. nov., characterized by six strains isolated from freshwater lakes located along a 3000 km north-south cross-section across Europe.</title>
        <authorList>
            <person name="Hoetzinger M."/>
            <person name="Schmidt J."/>
            <person name="Pitt A."/>
            <person name="Koll U."/>
            <person name="Lang E."/>
            <person name="Hahn M.W."/>
        </authorList>
    </citation>
    <scope>NUCLEOTIDE SEQUENCE</scope>
    <source>
        <strain evidence="13">MG-25-Pas1-D2</strain>
    </source>
</reference>
<dbReference type="PROSITE" id="PS51202">
    <property type="entry name" value="RCK_C"/>
    <property type="match status" value="1"/>
</dbReference>
<dbReference type="EMBL" id="JAANGI010000001">
    <property type="protein sequence ID" value="MBT8591336.1"/>
    <property type="molecule type" value="Genomic_DNA"/>
</dbReference>
<dbReference type="PROSITE" id="PS51201">
    <property type="entry name" value="RCK_N"/>
    <property type="match status" value="1"/>
</dbReference>
<evidence type="ECO:0000313" key="15">
    <source>
        <dbReference type="EMBL" id="MBT8591336.1"/>
    </source>
</evidence>
<protein>
    <submittedName>
        <fullName evidence="13">Potassium transporter</fullName>
    </submittedName>
</protein>
<evidence type="ECO:0000256" key="9">
    <source>
        <dbReference type="ARBA" id="ARBA00023136"/>
    </source>
</evidence>
<dbReference type="Gene3D" id="3.30.70.1450">
    <property type="entry name" value="Regulator of K+ conductance, C-terminal domain"/>
    <property type="match status" value="1"/>
</dbReference>
<dbReference type="InterPro" id="IPR003148">
    <property type="entry name" value="RCK_N"/>
</dbReference>
<name>A0A2Z4JU62_9BURK</name>
<evidence type="ECO:0000256" key="7">
    <source>
        <dbReference type="ARBA" id="ARBA00022989"/>
    </source>
</evidence>
<dbReference type="PANTHER" id="PTHR46157:SF4">
    <property type="entry name" value="K(+) EFFLUX ANTIPORTER 3, CHLOROPLASTIC"/>
    <property type="match status" value="1"/>
</dbReference>
<feature type="transmembrane region" description="Helical" evidence="10">
    <location>
        <begin position="295"/>
        <end position="316"/>
    </location>
</feature>
<organism evidence="13 16">
    <name type="scientific">Polynucleobacter paneuropaeus</name>
    <dbReference type="NCBI Taxonomy" id="2527775"/>
    <lineage>
        <taxon>Bacteria</taxon>
        <taxon>Pseudomonadati</taxon>
        <taxon>Pseudomonadota</taxon>
        <taxon>Betaproteobacteria</taxon>
        <taxon>Burkholderiales</taxon>
        <taxon>Burkholderiaceae</taxon>
        <taxon>Polynucleobacter</taxon>
    </lineage>
</organism>
<dbReference type="Pfam" id="PF02080">
    <property type="entry name" value="TrkA_C"/>
    <property type="match status" value="1"/>
</dbReference>
<keyword evidence="8" id="KW-0406">Ion transport</keyword>
<dbReference type="RefSeq" id="WP_112208565.1">
    <property type="nucleotide sequence ID" value="NZ_CBCSBS010000002.1"/>
</dbReference>
<dbReference type="InterPro" id="IPR006153">
    <property type="entry name" value="Cation/H_exchanger_TM"/>
</dbReference>
<comment type="subcellular location">
    <subcellularLocation>
        <location evidence="1">Endomembrane system</location>
        <topology evidence="1">Multi-pass membrane protein</topology>
    </subcellularLocation>
</comment>
<evidence type="ECO:0000256" key="1">
    <source>
        <dbReference type="ARBA" id="ARBA00004127"/>
    </source>
</evidence>
<gene>
    <name evidence="15" type="ORF">G6693_05275</name>
    <name evidence="14" type="ORF">G6731_05850</name>
    <name evidence="13" type="ORF">Pas1_08495</name>
</gene>
<dbReference type="GO" id="GO:0012505">
    <property type="term" value="C:endomembrane system"/>
    <property type="evidence" value="ECO:0007669"/>
    <property type="project" value="UniProtKB-SubCell"/>
</dbReference>
<evidence type="ECO:0000313" key="13">
    <source>
        <dbReference type="EMBL" id="AWW50414.1"/>
    </source>
</evidence>
<feature type="transmembrane region" description="Helical" evidence="10">
    <location>
        <begin position="30"/>
        <end position="48"/>
    </location>
</feature>
<feature type="transmembrane region" description="Helical" evidence="10">
    <location>
        <begin position="54"/>
        <end position="73"/>
    </location>
</feature>
<accession>A0A2Z4JU62</accession>
<evidence type="ECO:0000256" key="3">
    <source>
        <dbReference type="ARBA" id="ARBA00022449"/>
    </source>
</evidence>
<feature type="domain" description="RCK N-terminal" evidence="11">
    <location>
        <begin position="410"/>
        <end position="527"/>
    </location>
</feature>
<reference evidence="16" key="1">
    <citation type="submission" date="2018-06" db="EMBL/GenBank/DDBJ databases">
        <title>Description of a new Polynucleobacter species.</title>
        <authorList>
            <person name="Hahn M.W."/>
        </authorList>
    </citation>
    <scope>NUCLEOTIDE SEQUENCE [LARGE SCALE GENOMIC DNA]</scope>
    <source>
        <strain evidence="16">MG-25-Pas1-D2</strain>
    </source>
</reference>
<keyword evidence="7 10" id="KW-1133">Transmembrane helix</keyword>
<dbReference type="GO" id="GO:0005886">
    <property type="term" value="C:plasma membrane"/>
    <property type="evidence" value="ECO:0007669"/>
    <property type="project" value="TreeGrafter"/>
</dbReference>
<dbReference type="GO" id="GO:0008324">
    <property type="term" value="F:monoatomic cation transmembrane transporter activity"/>
    <property type="evidence" value="ECO:0007669"/>
    <property type="project" value="InterPro"/>
</dbReference>
<dbReference type="Gene3D" id="3.40.50.720">
    <property type="entry name" value="NAD(P)-binding Rossmann-like Domain"/>
    <property type="match status" value="1"/>
</dbReference>
<keyword evidence="5 10" id="KW-0812">Transmembrane</keyword>
<dbReference type="Gene3D" id="1.20.1530.20">
    <property type="match status" value="1"/>
</dbReference>
<keyword evidence="6" id="KW-0630">Potassium</keyword>
<dbReference type="EMBL" id="JAANEY010000001">
    <property type="protein sequence ID" value="MBT8551478.1"/>
    <property type="molecule type" value="Genomic_DNA"/>
</dbReference>
<evidence type="ECO:0000256" key="5">
    <source>
        <dbReference type="ARBA" id="ARBA00022692"/>
    </source>
</evidence>
<evidence type="ECO:0000256" key="2">
    <source>
        <dbReference type="ARBA" id="ARBA00022448"/>
    </source>
</evidence>
<evidence type="ECO:0000259" key="11">
    <source>
        <dbReference type="PROSITE" id="PS51201"/>
    </source>
</evidence>
<evidence type="ECO:0000256" key="10">
    <source>
        <dbReference type="SAM" id="Phobius"/>
    </source>
</evidence>
<feature type="transmembrane region" description="Helical" evidence="10">
    <location>
        <begin position="270"/>
        <end position="288"/>
    </location>
</feature>
<keyword evidence="4" id="KW-0633">Potassium transport</keyword>
<keyword evidence="9 10" id="KW-0472">Membrane</keyword>
<dbReference type="InterPro" id="IPR036721">
    <property type="entry name" value="RCK_C_sf"/>
</dbReference>
<dbReference type="OrthoDB" id="9781411at2"/>
<feature type="transmembrane region" description="Helical" evidence="10">
    <location>
        <begin position="221"/>
        <end position="250"/>
    </location>
</feature>
<dbReference type="SUPFAM" id="SSF51735">
    <property type="entry name" value="NAD(P)-binding Rossmann-fold domains"/>
    <property type="match status" value="1"/>
</dbReference>
<dbReference type="GeneID" id="66832928"/>
<feature type="transmembrane region" description="Helical" evidence="10">
    <location>
        <begin position="6"/>
        <end position="25"/>
    </location>
</feature>
<dbReference type="InterPro" id="IPR038770">
    <property type="entry name" value="Na+/solute_symporter_sf"/>
</dbReference>
<keyword evidence="2" id="KW-0813">Transport</keyword>
<feature type="domain" description="RCK C-terminal" evidence="12">
    <location>
        <begin position="574"/>
        <end position="660"/>
    </location>
</feature>
<dbReference type="KEGG" id="poh:DPM16_07325"/>
<sequence>MPSVLQLTLILLAFGVAGVLIFRYFGLPPILGYLAIGVLIGPNALALANDSATVKYLGEFGVVFLMFSLGLEFNLHRLRSMRRIVFGLGASQVILTMLLAVPASLFMNWIYPISWQAAIALGGALAMSSTAIVTKLIADRSELESQHGRNVIGILLFQDLAVVFLLILLPSLGKNPKDLLFALSTAGIKIAIALVLIFYIGQTVMSRWFRLVVKLRSQELFMLNLLLIVLGMAALTEHFGLSLALGAFLAGMLISETPFRHQVEEDIKPFRDVLLGLFFITIGMLLDFKVIQAQWALVLLLLIGPLIFKFGLIALLSRAFGSSPGISIRTGLCLAQAGEFGFVLLNQIDGLDLIDPALSQAVLAAMLLSMFGAPFLIQYSDRIAMRFSSNEWLLQSLALTQLAAKSVRTTNHVLICGFGRSGQSLARMLDQQKIPYLALDMDPDRVKEAAAAGDNVVYGDASRENYLTAAGLSKAKAVVITYADTPATLKVLHQVERLRPGMIVLVRTKDDADLGKLQAAGATEVVPELIEGSLMMASHVLLMMGVPLRKVVRQITSAREARYSLLRGYFRGSVETESEPNESWRLQSITLLPESASIGKTLEELHLENEGVSVQAVRRKVGGMDYIKLELSPELRLQANDILVLSGNPEATDLAQAKLI</sequence>
<proteinExistence type="predicted"/>
<dbReference type="GO" id="GO:1902600">
    <property type="term" value="P:proton transmembrane transport"/>
    <property type="evidence" value="ECO:0007669"/>
    <property type="project" value="InterPro"/>
</dbReference>
<dbReference type="InterPro" id="IPR006037">
    <property type="entry name" value="RCK_C"/>
</dbReference>
<dbReference type="Pfam" id="PF00999">
    <property type="entry name" value="Na_H_Exchanger"/>
    <property type="match status" value="1"/>
</dbReference>
<feature type="transmembrane region" description="Helical" evidence="10">
    <location>
        <begin position="85"/>
        <end position="111"/>
    </location>
</feature>
<dbReference type="PANTHER" id="PTHR46157">
    <property type="entry name" value="K(+) EFFLUX ANTIPORTER 3, CHLOROPLASTIC"/>
    <property type="match status" value="1"/>
</dbReference>
<evidence type="ECO:0000256" key="4">
    <source>
        <dbReference type="ARBA" id="ARBA00022538"/>
    </source>
</evidence>
<dbReference type="FunFam" id="3.40.50.720:FF:000036">
    <property type="entry name" value="Glutathione-regulated potassium-efflux system protein KefB"/>
    <property type="match status" value="1"/>
</dbReference>
<dbReference type="SUPFAM" id="SSF116726">
    <property type="entry name" value="TrkA C-terminal domain-like"/>
    <property type="match status" value="1"/>
</dbReference>
<feature type="transmembrane region" description="Helical" evidence="10">
    <location>
        <begin position="150"/>
        <end position="173"/>
    </location>
</feature>
<dbReference type="Proteomes" id="UP000248592">
    <property type="component" value="Chromosome"/>
</dbReference>
<evidence type="ECO:0000259" key="12">
    <source>
        <dbReference type="PROSITE" id="PS51202"/>
    </source>
</evidence>
<dbReference type="Pfam" id="PF02254">
    <property type="entry name" value="TrkA_N"/>
    <property type="match status" value="1"/>
</dbReference>
<dbReference type="EMBL" id="CP030085">
    <property type="protein sequence ID" value="AWW50414.1"/>
    <property type="molecule type" value="Genomic_DNA"/>
</dbReference>
<evidence type="ECO:0000256" key="6">
    <source>
        <dbReference type="ARBA" id="ARBA00022958"/>
    </source>
</evidence>
<feature type="transmembrane region" description="Helical" evidence="10">
    <location>
        <begin position="117"/>
        <end position="138"/>
    </location>
</feature>
<dbReference type="InterPro" id="IPR036291">
    <property type="entry name" value="NAD(P)-bd_dom_sf"/>
</dbReference>
<dbReference type="GO" id="GO:0006813">
    <property type="term" value="P:potassium ion transport"/>
    <property type="evidence" value="ECO:0007669"/>
    <property type="project" value="UniProtKB-KW"/>
</dbReference>